<reference evidence="1" key="1">
    <citation type="journal article" date="2014" name="Genome Biol. Evol.">
        <title>Pangenome evidence for extensive interdomain horizontal transfer affecting lineage core and shell genes in uncultured planktonic thaumarchaeota and euryarchaeota.</title>
        <authorList>
            <person name="Deschamps P."/>
            <person name="Zivanovic Y."/>
            <person name="Moreira D."/>
            <person name="Rodriguez-Valera F."/>
            <person name="Lopez-Garcia P."/>
        </authorList>
    </citation>
    <scope>NUCLEOTIDE SEQUENCE</scope>
</reference>
<name>A0A075IAA2_9ARCH</name>
<dbReference type="AlphaFoldDB" id="A0A075IAA2"/>
<protein>
    <submittedName>
        <fullName evidence="1">Uncharacterized protein</fullName>
    </submittedName>
</protein>
<evidence type="ECO:0000313" key="1">
    <source>
        <dbReference type="EMBL" id="AIF23622.1"/>
    </source>
</evidence>
<accession>A0A075IAA2</accession>
<organism evidence="1">
    <name type="scientific">uncultured marine thaumarchaeote SAT1000_17_H05</name>
    <dbReference type="NCBI Taxonomy" id="1456390"/>
    <lineage>
        <taxon>Archaea</taxon>
        <taxon>Nitrososphaerota</taxon>
        <taxon>environmental samples</taxon>
    </lineage>
</organism>
<sequence>MELETNDMKVLGAIKRGASGLGSIKNIVHLKSDELEKILDVLDQSNMITVSYGTGLLGQKKLIVHVTESATKEMDEYADGLSKRWKEMIDLAIAGERETLDKIIRAEPLLVNMMVFYGVVDMATLSRLNLRFLLEGSHLCYKCKKELGKFAQKFSVSSVRKFNFKLPRGMTTRDDLCADCFDKLTS</sequence>
<proteinExistence type="predicted"/>
<dbReference type="EMBL" id="KF901236">
    <property type="protein sequence ID" value="AIF23622.1"/>
    <property type="molecule type" value="Genomic_DNA"/>
</dbReference>